<dbReference type="Proteomes" id="UP000281955">
    <property type="component" value="Unassembled WGS sequence"/>
</dbReference>
<comment type="caution">
    <text evidence="1">The sequence shown here is derived from an EMBL/GenBank/DDBJ whole genome shotgun (WGS) entry which is preliminary data.</text>
</comment>
<keyword evidence="2" id="KW-1185">Reference proteome</keyword>
<proteinExistence type="predicted"/>
<sequence>MLDLLLLLVSAVLLCASGRTPTSGSAHPSAHDAGTFARLLARAR</sequence>
<protein>
    <submittedName>
        <fullName evidence="1">Uncharacterized protein</fullName>
    </submittedName>
</protein>
<organism evidence="1 2">
    <name type="scientific">Motilibacter peucedani</name>
    <dbReference type="NCBI Taxonomy" id="598650"/>
    <lineage>
        <taxon>Bacteria</taxon>
        <taxon>Bacillati</taxon>
        <taxon>Actinomycetota</taxon>
        <taxon>Actinomycetes</taxon>
        <taxon>Motilibacterales</taxon>
        <taxon>Motilibacteraceae</taxon>
        <taxon>Motilibacter</taxon>
    </lineage>
</organism>
<gene>
    <name evidence="1" type="ORF">CLV35_2064</name>
</gene>
<dbReference type="AlphaFoldDB" id="A0A420XQP1"/>
<dbReference type="EMBL" id="RBWV01000011">
    <property type="protein sequence ID" value="RKS75590.1"/>
    <property type="molecule type" value="Genomic_DNA"/>
</dbReference>
<reference evidence="1 2" key="1">
    <citation type="submission" date="2018-10" db="EMBL/GenBank/DDBJ databases">
        <title>Genomic Encyclopedia of Archaeal and Bacterial Type Strains, Phase II (KMG-II): from individual species to whole genera.</title>
        <authorList>
            <person name="Goeker M."/>
        </authorList>
    </citation>
    <scope>NUCLEOTIDE SEQUENCE [LARGE SCALE GENOMIC DNA]</scope>
    <source>
        <strain evidence="1 2">RP-AC37</strain>
    </source>
</reference>
<name>A0A420XQP1_9ACTN</name>
<dbReference type="InParanoid" id="A0A420XQP1"/>
<evidence type="ECO:0000313" key="2">
    <source>
        <dbReference type="Proteomes" id="UP000281955"/>
    </source>
</evidence>
<accession>A0A420XQP1</accession>
<evidence type="ECO:0000313" key="1">
    <source>
        <dbReference type="EMBL" id="RKS75590.1"/>
    </source>
</evidence>